<dbReference type="SUPFAM" id="SSF46785">
    <property type="entry name" value="Winged helix' DNA-binding domain"/>
    <property type="match status" value="1"/>
</dbReference>
<dbReference type="InterPro" id="IPR036390">
    <property type="entry name" value="WH_DNA-bd_sf"/>
</dbReference>
<accession>A0A0F9AK39</accession>
<protein>
    <submittedName>
        <fullName evidence="1">Uncharacterized protein</fullName>
    </submittedName>
</protein>
<proteinExistence type="predicted"/>
<dbReference type="EMBL" id="LAZR01042359">
    <property type="protein sequence ID" value="KKL09715.1"/>
    <property type="molecule type" value="Genomic_DNA"/>
</dbReference>
<reference evidence="1" key="1">
    <citation type="journal article" date="2015" name="Nature">
        <title>Complex archaea that bridge the gap between prokaryotes and eukaryotes.</title>
        <authorList>
            <person name="Spang A."/>
            <person name="Saw J.H."/>
            <person name="Jorgensen S.L."/>
            <person name="Zaremba-Niedzwiedzka K."/>
            <person name="Martijn J."/>
            <person name="Lind A.E."/>
            <person name="van Eijk R."/>
            <person name="Schleper C."/>
            <person name="Guy L."/>
            <person name="Ettema T.J."/>
        </authorList>
    </citation>
    <scope>NUCLEOTIDE SEQUENCE</scope>
</reference>
<dbReference type="Gene3D" id="1.10.10.10">
    <property type="entry name" value="Winged helix-like DNA-binding domain superfamily/Winged helix DNA-binding domain"/>
    <property type="match status" value="1"/>
</dbReference>
<dbReference type="AlphaFoldDB" id="A0A0F9AK39"/>
<gene>
    <name evidence="1" type="ORF">LCGC14_2563100</name>
</gene>
<dbReference type="InterPro" id="IPR036388">
    <property type="entry name" value="WH-like_DNA-bd_sf"/>
</dbReference>
<comment type="caution">
    <text evidence="1">The sequence shown here is derived from an EMBL/GenBank/DDBJ whole genome shotgun (WGS) entry which is preliminary data.</text>
</comment>
<evidence type="ECO:0000313" key="1">
    <source>
        <dbReference type="EMBL" id="KKL09715.1"/>
    </source>
</evidence>
<name>A0A0F9AK39_9ZZZZ</name>
<sequence>MENHNCLIHISQLAQETKINLKYIAKYIKKLVEKNWIIKETSTYDKRKKLIKLNRIDKSDKWIIKDLVELNGYTIDDLRKSFPLDIEKLVKELNLEAQIKLNEGKREKEQKLQESRFFNEYKPPIHYSEERLAKYKRYRWCLEKRYLEIEVELNNGLTERQKEILRKKHQKVYELRMKWNVEIPEIVNEKYYSASYVNNLVNFIL</sequence>
<organism evidence="1">
    <name type="scientific">marine sediment metagenome</name>
    <dbReference type="NCBI Taxonomy" id="412755"/>
    <lineage>
        <taxon>unclassified sequences</taxon>
        <taxon>metagenomes</taxon>
        <taxon>ecological metagenomes</taxon>
    </lineage>
</organism>